<gene>
    <name evidence="4" type="ORF">Cvel_1182</name>
</gene>
<dbReference type="GO" id="GO:0005829">
    <property type="term" value="C:cytosol"/>
    <property type="evidence" value="ECO:0007669"/>
    <property type="project" value="TreeGrafter"/>
</dbReference>
<dbReference type="GO" id="GO:0005634">
    <property type="term" value="C:nucleus"/>
    <property type="evidence" value="ECO:0007669"/>
    <property type="project" value="TreeGrafter"/>
</dbReference>
<sequence length="791" mass="83188">MEALGSVLSSGGLPHLLSLDLSDNPLGPSGVRAFAKCLSSPAQTLPLQSLKLARTKAKAEGVEALAEALKAKKTTSLQTLDLGGNEMRALGLKSLVSAINAEAVPHLQVLILKTNLLSIVPGGGRDYSPTAELLSTSSLKELEVLDLSENRLFDMEIAGGGEGVEISATAFAVPGRFPKLKKLDMGGGYPSWMSPGQLTAFATALGEKGAPALQELVLPGGGIEETPEGVVALANALSCGHLSQLRGLKIQHRYDMTAEAFAGLSRSLGTGKVSLLQNLDLEVYRESHEEGVGALAEALRGGGLSSLRRLRLEMRCDPPVSGATLSLFGLALGSGGCRALQELDLGWREEGDEGVGGLAEGLGGGLLPSLRDLSLKVVCALEGRGEVEGRGELEGRGEEEWVGKGSTALGEVLSTGKVPSLRTVSLDWLCNQSFPSLCEGLSRGKLDPPVMVDIELRRGRESDADLGVSRFAEIIRSGKLSGLRKVCFSGYSLISREGGADIGEAFTHADASLNSLQLVDLDDQKQAAAAAFLQGLCIGPGRLPALRFLQCPAIDSTLRAQGVGAVCSLSALMRDGRVPSLQHLPVCLLGIGREDMQAFAAALSCPHVSALRRLDVSFGLRSQSVAADVQVFSVALSSGHLRRLQVLLLEGLRLIEEVRALCAGLGSGKLSSLRTLGLSDSILGVEGGRALSEVAVAEKLPSLRLLSARHTQLRDKGVTALTEGWMSRVPPPLQHLNVSFNQLTGAAADSLLTLHGSKRLISLDTLSLYGNDGIDERSKRLLSAAFEEVWY</sequence>
<dbReference type="SUPFAM" id="SSF52047">
    <property type="entry name" value="RNI-like"/>
    <property type="match status" value="1"/>
</dbReference>
<dbReference type="VEuPathDB" id="CryptoDB:Cvel_1182"/>
<dbReference type="GO" id="GO:0006913">
    <property type="term" value="P:nucleocytoplasmic transport"/>
    <property type="evidence" value="ECO:0007669"/>
    <property type="project" value="TreeGrafter"/>
</dbReference>
<organism evidence="4">
    <name type="scientific">Chromera velia CCMP2878</name>
    <dbReference type="NCBI Taxonomy" id="1169474"/>
    <lineage>
        <taxon>Eukaryota</taxon>
        <taxon>Sar</taxon>
        <taxon>Alveolata</taxon>
        <taxon>Colpodellida</taxon>
        <taxon>Chromeraceae</taxon>
        <taxon>Chromera</taxon>
    </lineage>
</organism>
<evidence type="ECO:0000256" key="3">
    <source>
        <dbReference type="ARBA" id="ARBA00022737"/>
    </source>
</evidence>
<dbReference type="InterPro" id="IPR001611">
    <property type="entry name" value="Leu-rich_rpt"/>
</dbReference>
<dbReference type="SMART" id="SM00369">
    <property type="entry name" value="LRR_TYP"/>
    <property type="match status" value="4"/>
</dbReference>
<reference evidence="4" key="1">
    <citation type="submission" date="2014-11" db="EMBL/GenBank/DDBJ databases">
        <authorList>
            <person name="Otto D Thomas"/>
            <person name="Naeem Raeece"/>
        </authorList>
    </citation>
    <scope>NUCLEOTIDE SEQUENCE</scope>
</reference>
<dbReference type="GO" id="GO:0005096">
    <property type="term" value="F:GTPase activator activity"/>
    <property type="evidence" value="ECO:0007669"/>
    <property type="project" value="UniProtKB-KW"/>
</dbReference>
<evidence type="ECO:0000256" key="2">
    <source>
        <dbReference type="ARBA" id="ARBA00022614"/>
    </source>
</evidence>
<protein>
    <submittedName>
        <fullName evidence="4">Uncharacterized protein</fullName>
    </submittedName>
</protein>
<dbReference type="SMART" id="SM00368">
    <property type="entry name" value="LRR_RI"/>
    <property type="match status" value="7"/>
</dbReference>
<dbReference type="Gene3D" id="3.80.10.10">
    <property type="entry name" value="Ribonuclease Inhibitor"/>
    <property type="match status" value="4"/>
</dbReference>
<evidence type="ECO:0000256" key="1">
    <source>
        <dbReference type="ARBA" id="ARBA00022468"/>
    </source>
</evidence>
<dbReference type="PANTHER" id="PTHR24113">
    <property type="entry name" value="RAN GTPASE-ACTIVATING PROTEIN 1"/>
    <property type="match status" value="1"/>
</dbReference>
<name>A0A0G4HN01_9ALVE</name>
<dbReference type="PANTHER" id="PTHR24113:SF12">
    <property type="entry name" value="RAN GTPASE-ACTIVATING PROTEIN 1"/>
    <property type="match status" value="1"/>
</dbReference>
<evidence type="ECO:0000313" key="4">
    <source>
        <dbReference type="EMBL" id="CEM45614.1"/>
    </source>
</evidence>
<dbReference type="InterPro" id="IPR003591">
    <property type="entry name" value="Leu-rich_rpt_typical-subtyp"/>
</dbReference>
<keyword evidence="1" id="KW-0343">GTPase activation</keyword>
<dbReference type="AlphaFoldDB" id="A0A0G4HN01"/>
<proteinExistence type="predicted"/>
<dbReference type="PhylomeDB" id="A0A0G4HN01"/>
<keyword evidence="3" id="KW-0677">Repeat</keyword>
<dbReference type="GO" id="GO:0048471">
    <property type="term" value="C:perinuclear region of cytoplasm"/>
    <property type="evidence" value="ECO:0007669"/>
    <property type="project" value="TreeGrafter"/>
</dbReference>
<dbReference type="InterPro" id="IPR032675">
    <property type="entry name" value="LRR_dom_sf"/>
</dbReference>
<dbReference type="EMBL" id="CDMZ01003229">
    <property type="protein sequence ID" value="CEM45614.1"/>
    <property type="molecule type" value="Genomic_DNA"/>
</dbReference>
<keyword evidence="2" id="KW-0433">Leucine-rich repeat</keyword>
<dbReference type="InterPro" id="IPR027038">
    <property type="entry name" value="RanGap"/>
</dbReference>
<dbReference type="Pfam" id="PF13516">
    <property type="entry name" value="LRR_6"/>
    <property type="match status" value="3"/>
</dbReference>
<dbReference type="GO" id="GO:0031267">
    <property type="term" value="F:small GTPase binding"/>
    <property type="evidence" value="ECO:0007669"/>
    <property type="project" value="TreeGrafter"/>
</dbReference>
<accession>A0A0G4HN01</accession>